<keyword evidence="3" id="KW-1185">Reference proteome</keyword>
<evidence type="ECO:0000259" key="1">
    <source>
        <dbReference type="Pfam" id="PF24626"/>
    </source>
</evidence>
<dbReference type="InterPro" id="IPR056924">
    <property type="entry name" value="SH3_Tf2-1"/>
</dbReference>
<dbReference type="PANTHER" id="PTHR46148:SF60">
    <property type="entry name" value="CHROMO DOMAIN-CONTAINING PROTEIN"/>
    <property type="match status" value="1"/>
</dbReference>
<comment type="caution">
    <text evidence="2">The sequence shown here is derived from an EMBL/GenBank/DDBJ whole genome shotgun (WGS) entry which is preliminary data.</text>
</comment>
<proteinExistence type="predicted"/>
<dbReference type="AlphaFoldDB" id="A0A392VS71"/>
<sequence>MAYRIALPPSLSNLHDVFHVSQLRKYVVDPSHVIEADDVQVRDNLTVET</sequence>
<dbReference type="Proteomes" id="UP000265520">
    <property type="component" value="Unassembled WGS sequence"/>
</dbReference>
<reference evidence="2 3" key="1">
    <citation type="journal article" date="2018" name="Front. Plant Sci.">
        <title>Red Clover (Trifolium pratense) and Zigzag Clover (T. medium) - A Picture of Genomic Similarities and Differences.</title>
        <authorList>
            <person name="Dluhosova J."/>
            <person name="Istvanek J."/>
            <person name="Nedelnik J."/>
            <person name="Repkova J."/>
        </authorList>
    </citation>
    <scope>NUCLEOTIDE SEQUENCE [LARGE SCALE GENOMIC DNA]</scope>
    <source>
        <strain evidence="3">cv. 10/8</strain>
        <tissue evidence="2">Leaf</tissue>
    </source>
</reference>
<organism evidence="2 3">
    <name type="scientific">Trifolium medium</name>
    <dbReference type="NCBI Taxonomy" id="97028"/>
    <lineage>
        <taxon>Eukaryota</taxon>
        <taxon>Viridiplantae</taxon>
        <taxon>Streptophyta</taxon>
        <taxon>Embryophyta</taxon>
        <taxon>Tracheophyta</taxon>
        <taxon>Spermatophyta</taxon>
        <taxon>Magnoliopsida</taxon>
        <taxon>eudicotyledons</taxon>
        <taxon>Gunneridae</taxon>
        <taxon>Pentapetalae</taxon>
        <taxon>rosids</taxon>
        <taxon>fabids</taxon>
        <taxon>Fabales</taxon>
        <taxon>Fabaceae</taxon>
        <taxon>Papilionoideae</taxon>
        <taxon>50 kb inversion clade</taxon>
        <taxon>NPAAA clade</taxon>
        <taxon>Hologalegina</taxon>
        <taxon>IRL clade</taxon>
        <taxon>Trifolieae</taxon>
        <taxon>Trifolium</taxon>
    </lineage>
</organism>
<evidence type="ECO:0000313" key="3">
    <source>
        <dbReference type="Proteomes" id="UP000265520"/>
    </source>
</evidence>
<feature type="non-terminal residue" evidence="2">
    <location>
        <position position="49"/>
    </location>
</feature>
<dbReference type="EMBL" id="LXQA011266499">
    <property type="protein sequence ID" value="MCI91234.1"/>
    <property type="molecule type" value="Genomic_DNA"/>
</dbReference>
<dbReference type="Pfam" id="PF24626">
    <property type="entry name" value="SH3_Tf2-1"/>
    <property type="match status" value="1"/>
</dbReference>
<evidence type="ECO:0000313" key="2">
    <source>
        <dbReference type="EMBL" id="MCI91234.1"/>
    </source>
</evidence>
<name>A0A392VS71_9FABA</name>
<accession>A0A392VS71</accession>
<protein>
    <submittedName>
        <fullName evidence="2">Putative retrotransposon gag protein</fullName>
    </submittedName>
</protein>
<dbReference type="PANTHER" id="PTHR46148">
    <property type="entry name" value="CHROMO DOMAIN-CONTAINING PROTEIN"/>
    <property type="match status" value="1"/>
</dbReference>
<feature type="domain" description="Tf2-1-like SH3-like" evidence="1">
    <location>
        <begin position="1"/>
        <end position="27"/>
    </location>
</feature>